<evidence type="ECO:0000259" key="6">
    <source>
        <dbReference type="PROSITE" id="PS51041"/>
    </source>
</evidence>
<feature type="region of interest" description="Disordered" evidence="5">
    <location>
        <begin position="170"/>
        <end position="349"/>
    </location>
</feature>
<reference evidence="7" key="3">
    <citation type="submission" date="2025-09" db="UniProtKB">
        <authorList>
            <consortium name="Ensembl"/>
        </authorList>
    </citation>
    <scope>IDENTIFICATION</scope>
</reference>
<reference evidence="7" key="2">
    <citation type="submission" date="2025-08" db="UniProtKB">
        <authorList>
            <consortium name="Ensembl"/>
        </authorList>
    </citation>
    <scope>IDENTIFICATION</scope>
</reference>
<dbReference type="Pfam" id="PF07546">
    <property type="entry name" value="EMI"/>
    <property type="match status" value="1"/>
</dbReference>
<feature type="domain" description="EMI" evidence="6">
    <location>
        <begin position="99"/>
        <end position="172"/>
    </location>
</feature>
<dbReference type="GO" id="GO:0005576">
    <property type="term" value="C:extracellular region"/>
    <property type="evidence" value="ECO:0007669"/>
    <property type="project" value="UniProtKB-SubCell"/>
</dbReference>
<evidence type="ECO:0000313" key="7">
    <source>
        <dbReference type="Ensembl" id="ENSTGUP00000019353.1"/>
    </source>
</evidence>
<keyword evidence="8" id="KW-1185">Reference proteome</keyword>
<keyword evidence="3" id="KW-0732">Signal</keyword>
<evidence type="ECO:0000256" key="5">
    <source>
        <dbReference type="SAM" id="MobiDB-lite"/>
    </source>
</evidence>
<dbReference type="PANTHER" id="PTHR15427:SF23">
    <property type="entry name" value="EMI DOMAIN-CONTAINING PROTEIN 1"/>
    <property type="match status" value="1"/>
</dbReference>
<feature type="compositionally biased region" description="Pro residues" evidence="5">
    <location>
        <begin position="236"/>
        <end position="245"/>
    </location>
</feature>
<accession>A0A674GAE1</accession>
<dbReference type="InParanoid" id="A0A674GAE1"/>
<evidence type="ECO:0000313" key="8">
    <source>
        <dbReference type="Proteomes" id="UP000007754"/>
    </source>
</evidence>
<evidence type="ECO:0000256" key="1">
    <source>
        <dbReference type="ARBA" id="ARBA00004613"/>
    </source>
</evidence>
<name>A0A674GAE1_TAEGU</name>
<feature type="region of interest" description="Disordered" evidence="5">
    <location>
        <begin position="72"/>
        <end position="93"/>
    </location>
</feature>
<dbReference type="GeneTree" id="ENSGT00940000161716"/>
<keyword evidence="4" id="KW-1015">Disulfide bond</keyword>
<organism evidence="7 8">
    <name type="scientific">Taeniopygia guttata</name>
    <name type="common">Zebra finch</name>
    <name type="synonym">Poephila guttata</name>
    <dbReference type="NCBI Taxonomy" id="59729"/>
    <lineage>
        <taxon>Eukaryota</taxon>
        <taxon>Metazoa</taxon>
        <taxon>Chordata</taxon>
        <taxon>Craniata</taxon>
        <taxon>Vertebrata</taxon>
        <taxon>Euteleostomi</taxon>
        <taxon>Archelosauria</taxon>
        <taxon>Archosauria</taxon>
        <taxon>Dinosauria</taxon>
        <taxon>Saurischia</taxon>
        <taxon>Theropoda</taxon>
        <taxon>Coelurosauria</taxon>
        <taxon>Aves</taxon>
        <taxon>Neognathae</taxon>
        <taxon>Neoaves</taxon>
        <taxon>Telluraves</taxon>
        <taxon>Australaves</taxon>
        <taxon>Passeriformes</taxon>
        <taxon>Passeroidea</taxon>
        <taxon>Estrildidae</taxon>
        <taxon>Estrildinae</taxon>
        <taxon>Taeniopygia</taxon>
    </lineage>
</organism>
<feature type="compositionally biased region" description="Low complexity" evidence="5">
    <location>
        <begin position="317"/>
        <end position="337"/>
    </location>
</feature>
<sequence>MAPACPPLQGQTEAGWPERGGQSLACGAGERSLCVGWAGDTGELRACCRPVPALWECSRNVLPPCQSRAPHGHPKNRARVAAPPGRPCTRAGDISGSPSSNWCSYTVTRTVSCHVQNGTFLQRVFQGCRWPLACSGGSYRAVLRPLYRVAYRTLTALEWRCCPGHAGSHCQEGGGAPRGGPPVLTPLSSAEARSPLTLRDPNRPSAAPRRPPLHPTAFSGGSPPKPAVVGTEGRLPPTPAPVPPDFPRRVPELQPCRGADSPARHPGGTGKSQFGVWPPRPEPPEGHTSPGGVTLCPQLSPTPSVPSAGGPAGGGRAPHASSTQRQQPGQGAPGRAALGVPGRPREPRG</sequence>
<protein>
    <recommendedName>
        <fullName evidence="6">EMI domain-containing protein</fullName>
    </recommendedName>
</protein>
<dbReference type="PROSITE" id="PS51041">
    <property type="entry name" value="EMI"/>
    <property type="match status" value="1"/>
</dbReference>
<evidence type="ECO:0000256" key="3">
    <source>
        <dbReference type="ARBA" id="ARBA00022729"/>
    </source>
</evidence>
<dbReference type="Ensembl" id="ENSTGUT00000035351.1">
    <property type="protein sequence ID" value="ENSTGUP00000019353.1"/>
    <property type="gene ID" value="ENSTGUG00000024685.1"/>
</dbReference>
<dbReference type="AlphaFoldDB" id="A0A674GAE1"/>
<comment type="subcellular location">
    <subcellularLocation>
        <location evidence="1">Secreted</location>
    </subcellularLocation>
</comment>
<reference evidence="7 8" key="1">
    <citation type="journal article" date="2010" name="Nature">
        <title>The genome of a songbird.</title>
        <authorList>
            <person name="Warren W.C."/>
            <person name="Clayton D.F."/>
            <person name="Ellegren H."/>
            <person name="Arnold A.P."/>
            <person name="Hillier L.W."/>
            <person name="Kunstner A."/>
            <person name="Searle S."/>
            <person name="White S."/>
            <person name="Vilella A.J."/>
            <person name="Fairley S."/>
            <person name="Heger A."/>
            <person name="Kong L."/>
            <person name="Ponting C.P."/>
            <person name="Jarvis E.D."/>
            <person name="Mello C.V."/>
            <person name="Minx P."/>
            <person name="Lovell P."/>
            <person name="Velho T.A."/>
            <person name="Ferris M."/>
            <person name="Balakrishnan C.N."/>
            <person name="Sinha S."/>
            <person name="Blatti C."/>
            <person name="London S.E."/>
            <person name="Li Y."/>
            <person name="Lin Y.C."/>
            <person name="George J."/>
            <person name="Sweedler J."/>
            <person name="Southey B."/>
            <person name="Gunaratne P."/>
            <person name="Watson M."/>
            <person name="Nam K."/>
            <person name="Backstrom N."/>
            <person name="Smeds L."/>
            <person name="Nabholz B."/>
            <person name="Itoh Y."/>
            <person name="Whitney O."/>
            <person name="Pfenning A.R."/>
            <person name="Howard J."/>
            <person name="Volker M."/>
            <person name="Skinner B.M."/>
            <person name="Griffin D.K."/>
            <person name="Ye L."/>
            <person name="McLaren W.M."/>
            <person name="Flicek P."/>
            <person name="Quesada V."/>
            <person name="Velasco G."/>
            <person name="Lopez-Otin C."/>
            <person name="Puente X.S."/>
            <person name="Olender T."/>
            <person name="Lancet D."/>
            <person name="Smit A.F."/>
            <person name="Hubley R."/>
            <person name="Konkel M.K."/>
            <person name="Walker J.A."/>
            <person name="Batzer M.A."/>
            <person name="Gu W."/>
            <person name="Pollock D.D."/>
            <person name="Chen L."/>
            <person name="Cheng Z."/>
            <person name="Eichler E.E."/>
            <person name="Stapley J."/>
            <person name="Slate J."/>
            <person name="Ekblom R."/>
            <person name="Birkhead T."/>
            <person name="Burke T."/>
            <person name="Burt D."/>
            <person name="Scharff C."/>
            <person name="Adam I."/>
            <person name="Richard H."/>
            <person name="Sultan M."/>
            <person name="Soldatov A."/>
            <person name="Lehrach H."/>
            <person name="Edwards S.V."/>
            <person name="Yang S.P."/>
            <person name="Li X."/>
            <person name="Graves T."/>
            <person name="Fulton L."/>
            <person name="Nelson J."/>
            <person name="Chinwalla A."/>
            <person name="Hou S."/>
            <person name="Mardis E.R."/>
            <person name="Wilson R.K."/>
        </authorList>
    </citation>
    <scope>NUCLEOTIDE SEQUENCE [LARGE SCALE GENOMIC DNA]</scope>
</reference>
<keyword evidence="2" id="KW-0964">Secreted</keyword>
<dbReference type="InterPro" id="IPR011489">
    <property type="entry name" value="EMI_domain"/>
</dbReference>
<proteinExistence type="predicted"/>
<dbReference type="InterPro" id="IPR050392">
    <property type="entry name" value="Collagen/C1q_domain"/>
</dbReference>
<dbReference type="PANTHER" id="PTHR15427">
    <property type="entry name" value="EMILIN ELASTIN MICROFIBRIL INTERFACE-LOCATED PROTEIN ELASTIN MICROFIBRIL INTERFACER"/>
    <property type="match status" value="1"/>
</dbReference>
<evidence type="ECO:0000256" key="2">
    <source>
        <dbReference type="ARBA" id="ARBA00022525"/>
    </source>
</evidence>
<evidence type="ECO:0000256" key="4">
    <source>
        <dbReference type="ARBA" id="ARBA00023157"/>
    </source>
</evidence>
<dbReference type="Proteomes" id="UP000007754">
    <property type="component" value="Chromosome 15"/>
</dbReference>